<sequence length="111" mass="12756">MFFTRRALWVSSLLQTVRSNSLRSFGSDVNRFSISVFGGLQIIAVVSEPQLTEQPSGHHLSSDPRELGKGKTRNLSLLYFLFLFVYFFAVSVHWISVSVSVKSRVHPRYFW</sequence>
<gene>
    <name evidence="1" type="ORF">M9H77_34056</name>
</gene>
<comment type="caution">
    <text evidence="1">The sequence shown here is derived from an EMBL/GenBank/DDBJ whole genome shotgun (WGS) entry which is preliminary data.</text>
</comment>
<dbReference type="Proteomes" id="UP001060085">
    <property type="component" value="Linkage Group LG08"/>
</dbReference>
<evidence type="ECO:0000313" key="1">
    <source>
        <dbReference type="EMBL" id="KAI5648051.1"/>
    </source>
</evidence>
<dbReference type="EMBL" id="CM044708">
    <property type="protein sequence ID" value="KAI5648051.1"/>
    <property type="molecule type" value="Genomic_DNA"/>
</dbReference>
<proteinExistence type="predicted"/>
<evidence type="ECO:0000313" key="2">
    <source>
        <dbReference type="Proteomes" id="UP001060085"/>
    </source>
</evidence>
<name>A0ACB9ZK16_CATRO</name>
<keyword evidence="2" id="KW-1185">Reference proteome</keyword>
<accession>A0ACB9ZK16</accession>
<protein>
    <submittedName>
        <fullName evidence="1">Uncharacterized protein</fullName>
    </submittedName>
</protein>
<reference evidence="2" key="1">
    <citation type="journal article" date="2023" name="Nat. Plants">
        <title>Single-cell RNA sequencing provides a high-resolution roadmap for understanding the multicellular compartmentation of specialized metabolism.</title>
        <authorList>
            <person name="Sun S."/>
            <person name="Shen X."/>
            <person name="Li Y."/>
            <person name="Li Y."/>
            <person name="Wang S."/>
            <person name="Li R."/>
            <person name="Zhang H."/>
            <person name="Shen G."/>
            <person name="Guo B."/>
            <person name="Wei J."/>
            <person name="Xu J."/>
            <person name="St-Pierre B."/>
            <person name="Chen S."/>
            <person name="Sun C."/>
        </authorList>
    </citation>
    <scope>NUCLEOTIDE SEQUENCE [LARGE SCALE GENOMIC DNA]</scope>
</reference>
<organism evidence="1 2">
    <name type="scientific">Catharanthus roseus</name>
    <name type="common">Madagascar periwinkle</name>
    <name type="synonym">Vinca rosea</name>
    <dbReference type="NCBI Taxonomy" id="4058"/>
    <lineage>
        <taxon>Eukaryota</taxon>
        <taxon>Viridiplantae</taxon>
        <taxon>Streptophyta</taxon>
        <taxon>Embryophyta</taxon>
        <taxon>Tracheophyta</taxon>
        <taxon>Spermatophyta</taxon>
        <taxon>Magnoliopsida</taxon>
        <taxon>eudicotyledons</taxon>
        <taxon>Gunneridae</taxon>
        <taxon>Pentapetalae</taxon>
        <taxon>asterids</taxon>
        <taxon>lamiids</taxon>
        <taxon>Gentianales</taxon>
        <taxon>Apocynaceae</taxon>
        <taxon>Rauvolfioideae</taxon>
        <taxon>Vinceae</taxon>
        <taxon>Catharanthinae</taxon>
        <taxon>Catharanthus</taxon>
    </lineage>
</organism>